<feature type="region of interest" description="Disordered" evidence="1">
    <location>
        <begin position="1"/>
        <end position="20"/>
    </location>
</feature>
<protein>
    <submittedName>
        <fullName evidence="2">N-formylglutamate amidohydrolase</fullName>
    </submittedName>
</protein>
<reference evidence="2 3" key="1">
    <citation type="submission" date="2020-06" db="EMBL/GenBank/DDBJ databases">
        <title>Altererythrobacter lutimaris sp. nov., a marine bacterium isolated from a tidal flat.</title>
        <authorList>
            <person name="Kim D."/>
            <person name="Yoo Y."/>
            <person name="Kim J.-J."/>
        </authorList>
    </citation>
    <scope>NUCLEOTIDE SEQUENCE [LARGE SCALE GENOMIC DNA]</scope>
    <source>
        <strain evidence="2 3">JGD-16</strain>
    </source>
</reference>
<name>A0A850HAS9_9SPHN</name>
<comment type="caution">
    <text evidence="2">The sequence shown here is derived from an EMBL/GenBank/DDBJ whole genome shotgun (WGS) entry which is preliminary data.</text>
</comment>
<dbReference type="Pfam" id="PF05013">
    <property type="entry name" value="FGase"/>
    <property type="match status" value="1"/>
</dbReference>
<dbReference type="SUPFAM" id="SSF53187">
    <property type="entry name" value="Zn-dependent exopeptidases"/>
    <property type="match status" value="1"/>
</dbReference>
<dbReference type="AlphaFoldDB" id="A0A850HAS9"/>
<proteinExistence type="predicted"/>
<dbReference type="InterPro" id="IPR007709">
    <property type="entry name" value="N-FG_amidohydro"/>
</dbReference>
<dbReference type="EMBL" id="JABWTA010000001">
    <property type="protein sequence ID" value="NVE94081.1"/>
    <property type="molecule type" value="Genomic_DNA"/>
</dbReference>
<organism evidence="2 3">
    <name type="scientific">Altererythrobacter lutimaris</name>
    <dbReference type="NCBI Taxonomy" id="2743979"/>
    <lineage>
        <taxon>Bacteria</taxon>
        <taxon>Pseudomonadati</taxon>
        <taxon>Pseudomonadota</taxon>
        <taxon>Alphaproteobacteria</taxon>
        <taxon>Sphingomonadales</taxon>
        <taxon>Erythrobacteraceae</taxon>
        <taxon>Altererythrobacter</taxon>
    </lineage>
</organism>
<gene>
    <name evidence="2" type="ORF">HUO12_04125</name>
</gene>
<dbReference type="Proteomes" id="UP000546031">
    <property type="component" value="Unassembled WGS sequence"/>
</dbReference>
<evidence type="ECO:0000313" key="3">
    <source>
        <dbReference type="Proteomes" id="UP000546031"/>
    </source>
</evidence>
<keyword evidence="3" id="KW-1185">Reference proteome</keyword>
<dbReference type="RefSeq" id="WP_176272397.1">
    <property type="nucleotide sequence ID" value="NZ_JABWTA010000001.1"/>
</dbReference>
<dbReference type="Gene3D" id="3.40.630.40">
    <property type="entry name" value="Zn-dependent exopeptidases"/>
    <property type="match status" value="1"/>
</dbReference>
<keyword evidence="2" id="KW-0378">Hydrolase</keyword>
<accession>A0A850HAS9</accession>
<dbReference type="GO" id="GO:0016787">
    <property type="term" value="F:hydrolase activity"/>
    <property type="evidence" value="ECO:0007669"/>
    <property type="project" value="UniProtKB-KW"/>
</dbReference>
<sequence>MANQDNSGGDSSDKLQAARGWPAAECSDPFTLFPPTGEEIPVLIAVPHAGRAYSAELLAQMRAPELVMNRLEDRYVDEIAYEAVHDLGASLLVANAPRAMLDLNRSRDDVDWSMVKGARQRPARHSLANRRARSGLGLIPRRLPGHGEIWRTPLSNDELEHRIDAIHRPYHQALGKELARIRDRWGAALLIDLHSMPPLRSNSGTERGAEFVIGDRFGASCDSALVAAGQNFLEGRGRVVTHNRPYSGGYVLNAHGMPRQAIHALQLEVCRSIYLDWDLNLPTDRVKGVAHLVSEFARLLGREVAQLGSSGFFAQAAE</sequence>
<feature type="compositionally biased region" description="Polar residues" evidence="1">
    <location>
        <begin position="1"/>
        <end position="10"/>
    </location>
</feature>
<evidence type="ECO:0000313" key="2">
    <source>
        <dbReference type="EMBL" id="NVE94081.1"/>
    </source>
</evidence>
<evidence type="ECO:0000256" key="1">
    <source>
        <dbReference type="SAM" id="MobiDB-lite"/>
    </source>
</evidence>